<dbReference type="GO" id="GO:0046872">
    <property type="term" value="F:metal ion binding"/>
    <property type="evidence" value="ECO:0007669"/>
    <property type="project" value="UniProtKB-KW"/>
</dbReference>
<evidence type="ECO:0008006" key="10">
    <source>
        <dbReference type="Google" id="ProtNLM"/>
    </source>
</evidence>
<keyword evidence="2" id="KW-0597">Phosphoprotein</keyword>
<feature type="domain" description="Alpha-D-phosphohexomutase alpha/beta/alpha" evidence="8">
    <location>
        <begin position="104"/>
        <end position="209"/>
    </location>
</feature>
<dbReference type="GO" id="GO:0004615">
    <property type="term" value="F:phosphomannomutase activity"/>
    <property type="evidence" value="ECO:0007669"/>
    <property type="project" value="TreeGrafter"/>
</dbReference>
<dbReference type="GO" id="GO:0009252">
    <property type="term" value="P:peptidoglycan biosynthetic process"/>
    <property type="evidence" value="ECO:0007669"/>
    <property type="project" value="TreeGrafter"/>
</dbReference>
<sequence>NDKYIEILKKNFPNNFNLKGTKIVLDCANGAGYKAAPKLLSNLGAKVVSIGVKPNGFNINDKCGSTYPSKIQSAVRKYKADVGISFDGDADRIIMCDENGKIINGDQIIAMLARRWKSKKILKGGVIGTLMSNYGLENFLRKEKIKFFRSKVGDRYVKEKMKKLNFNLGGEQSGHIILGKFATTGDGLMVALEVLFSLRKGKKASQLLNVFRPLPQILENVMVKDKNIINKPKCKKAIKKANKLMNGYGRLLIRKSGTEPKIRIMGESYDKNLIF</sequence>
<dbReference type="Pfam" id="PF02880">
    <property type="entry name" value="PGM_PMM_III"/>
    <property type="match status" value="1"/>
</dbReference>
<evidence type="ECO:0000256" key="1">
    <source>
        <dbReference type="ARBA" id="ARBA00001946"/>
    </source>
</evidence>
<dbReference type="GO" id="GO:0005975">
    <property type="term" value="P:carbohydrate metabolic process"/>
    <property type="evidence" value="ECO:0007669"/>
    <property type="project" value="InterPro"/>
</dbReference>
<dbReference type="InterPro" id="IPR005845">
    <property type="entry name" value="A-D-PHexomutase_a/b/a-II"/>
</dbReference>
<evidence type="ECO:0000256" key="3">
    <source>
        <dbReference type="ARBA" id="ARBA00022723"/>
    </source>
</evidence>
<feature type="domain" description="Alpha-D-phosphohexomutase alpha/beta/alpha" evidence="7">
    <location>
        <begin position="2"/>
        <end position="100"/>
    </location>
</feature>
<evidence type="ECO:0000256" key="2">
    <source>
        <dbReference type="ARBA" id="ARBA00022553"/>
    </source>
</evidence>
<dbReference type="PANTHER" id="PTHR42946:SF1">
    <property type="entry name" value="PHOSPHOGLUCOMUTASE (ALPHA-D-GLUCOSE-1,6-BISPHOSPHATE-DEPENDENT)"/>
    <property type="match status" value="1"/>
</dbReference>
<feature type="non-terminal residue" evidence="9">
    <location>
        <position position="275"/>
    </location>
</feature>
<dbReference type="FunFam" id="3.40.120.10:FF:000003">
    <property type="entry name" value="Phosphoglucosamine mutase"/>
    <property type="match status" value="1"/>
</dbReference>
<dbReference type="InterPro" id="IPR036900">
    <property type="entry name" value="A-D-PHexomutase_C_sf"/>
</dbReference>
<feature type="non-terminal residue" evidence="9">
    <location>
        <position position="1"/>
    </location>
</feature>
<dbReference type="GO" id="GO:0008966">
    <property type="term" value="F:phosphoglucosamine mutase activity"/>
    <property type="evidence" value="ECO:0007669"/>
    <property type="project" value="TreeGrafter"/>
</dbReference>
<evidence type="ECO:0000256" key="5">
    <source>
        <dbReference type="ARBA" id="ARBA00023235"/>
    </source>
</evidence>
<keyword evidence="4" id="KW-0460">Magnesium</keyword>
<feature type="domain" description="Alpha-D-phosphohexomutase C-terminal" evidence="6">
    <location>
        <begin position="220"/>
        <end position="271"/>
    </location>
</feature>
<proteinExistence type="predicted"/>
<evidence type="ECO:0000256" key="4">
    <source>
        <dbReference type="ARBA" id="ARBA00022842"/>
    </source>
</evidence>
<dbReference type="Gene3D" id="3.30.310.50">
    <property type="entry name" value="Alpha-D-phosphohexomutase, C-terminal domain"/>
    <property type="match status" value="1"/>
</dbReference>
<dbReference type="InterPro" id="IPR050060">
    <property type="entry name" value="Phosphoglucosamine_mutase"/>
</dbReference>
<dbReference type="Pfam" id="PF02879">
    <property type="entry name" value="PGM_PMM_II"/>
    <property type="match status" value="1"/>
</dbReference>
<gene>
    <name evidence="9" type="ORF">METZ01_LOCUS414140</name>
</gene>
<dbReference type="Pfam" id="PF00408">
    <property type="entry name" value="PGM_PMM_IV"/>
    <property type="match status" value="1"/>
</dbReference>
<organism evidence="9">
    <name type="scientific">marine metagenome</name>
    <dbReference type="NCBI Taxonomy" id="408172"/>
    <lineage>
        <taxon>unclassified sequences</taxon>
        <taxon>metagenomes</taxon>
        <taxon>ecological metagenomes</taxon>
    </lineage>
</organism>
<dbReference type="SUPFAM" id="SSF55957">
    <property type="entry name" value="Phosphoglucomutase, C-terminal domain"/>
    <property type="match status" value="1"/>
</dbReference>
<protein>
    <recommendedName>
        <fullName evidence="10">Phosphoglucosamine mutase</fullName>
    </recommendedName>
</protein>
<dbReference type="InterPro" id="IPR005841">
    <property type="entry name" value="Alpha-D-phosphohexomutase_SF"/>
</dbReference>
<dbReference type="GO" id="GO:0005829">
    <property type="term" value="C:cytosol"/>
    <property type="evidence" value="ECO:0007669"/>
    <property type="project" value="TreeGrafter"/>
</dbReference>
<evidence type="ECO:0000313" key="9">
    <source>
        <dbReference type="EMBL" id="SVD61286.1"/>
    </source>
</evidence>
<dbReference type="InterPro" id="IPR005843">
    <property type="entry name" value="A-D-PHexomutase_C"/>
</dbReference>
<evidence type="ECO:0000259" key="8">
    <source>
        <dbReference type="Pfam" id="PF02880"/>
    </source>
</evidence>
<accession>A0A382WR00</accession>
<dbReference type="GO" id="GO:0006048">
    <property type="term" value="P:UDP-N-acetylglucosamine biosynthetic process"/>
    <property type="evidence" value="ECO:0007669"/>
    <property type="project" value="TreeGrafter"/>
</dbReference>
<dbReference type="Gene3D" id="3.40.120.10">
    <property type="entry name" value="Alpha-D-Glucose-1,6-Bisphosphate, subunit A, domain 3"/>
    <property type="match status" value="2"/>
</dbReference>
<evidence type="ECO:0000259" key="7">
    <source>
        <dbReference type="Pfam" id="PF02879"/>
    </source>
</evidence>
<name>A0A382WR00_9ZZZZ</name>
<keyword evidence="5" id="KW-0413">Isomerase</keyword>
<dbReference type="InterPro" id="IPR016055">
    <property type="entry name" value="A-D-PHexomutase_a/b/a-I/II/III"/>
</dbReference>
<dbReference type="InterPro" id="IPR005846">
    <property type="entry name" value="A-D-PHexomutase_a/b/a-III"/>
</dbReference>
<comment type="cofactor">
    <cofactor evidence="1">
        <name>Mg(2+)</name>
        <dbReference type="ChEBI" id="CHEBI:18420"/>
    </cofactor>
</comment>
<dbReference type="PANTHER" id="PTHR42946">
    <property type="entry name" value="PHOSPHOHEXOSE MUTASE"/>
    <property type="match status" value="1"/>
</dbReference>
<reference evidence="9" key="1">
    <citation type="submission" date="2018-05" db="EMBL/GenBank/DDBJ databases">
        <authorList>
            <person name="Lanie J.A."/>
            <person name="Ng W.-L."/>
            <person name="Kazmierczak K.M."/>
            <person name="Andrzejewski T.M."/>
            <person name="Davidsen T.M."/>
            <person name="Wayne K.J."/>
            <person name="Tettelin H."/>
            <person name="Glass J.I."/>
            <person name="Rusch D."/>
            <person name="Podicherti R."/>
            <person name="Tsui H.-C.T."/>
            <person name="Winkler M.E."/>
        </authorList>
    </citation>
    <scope>NUCLEOTIDE SEQUENCE</scope>
</reference>
<dbReference type="AlphaFoldDB" id="A0A382WR00"/>
<dbReference type="EMBL" id="UINC01161856">
    <property type="protein sequence ID" value="SVD61286.1"/>
    <property type="molecule type" value="Genomic_DNA"/>
</dbReference>
<keyword evidence="3" id="KW-0479">Metal-binding</keyword>
<dbReference type="PRINTS" id="PR00509">
    <property type="entry name" value="PGMPMM"/>
</dbReference>
<dbReference type="SUPFAM" id="SSF53738">
    <property type="entry name" value="Phosphoglucomutase, first 3 domains"/>
    <property type="match status" value="2"/>
</dbReference>
<evidence type="ECO:0000259" key="6">
    <source>
        <dbReference type="Pfam" id="PF00408"/>
    </source>
</evidence>